<dbReference type="Proteomes" id="UP000326757">
    <property type="component" value="Unassembled WGS sequence"/>
</dbReference>
<comment type="caution">
    <text evidence="1">The sequence shown here is derived from an EMBL/GenBank/DDBJ whole genome shotgun (WGS) entry which is preliminary data.</text>
</comment>
<dbReference type="AlphaFoldDB" id="A0A5N6JWB1"/>
<dbReference type="EMBL" id="VIGI01000012">
    <property type="protein sequence ID" value="KAB8293227.1"/>
    <property type="molecule type" value="Genomic_DNA"/>
</dbReference>
<gene>
    <name evidence="1" type="ORF">EYC80_007564</name>
</gene>
<name>A0A5N6JWB1_MONLA</name>
<accession>A0A5N6JWB1</accession>
<protein>
    <submittedName>
        <fullName evidence="1">Uncharacterized protein</fullName>
    </submittedName>
</protein>
<keyword evidence="2" id="KW-1185">Reference proteome</keyword>
<evidence type="ECO:0000313" key="2">
    <source>
        <dbReference type="Proteomes" id="UP000326757"/>
    </source>
</evidence>
<sequence>MAQETQYCNLRYILGTVYSEKTDASEISPERKSVLAHILETYLTNPICLISLRSICSTSLRNILGILKHTNGSGLNHVTDGESLYRLVLRGASRAVGASDGLDVTTTLLVTSTIQSISLPSQRIS</sequence>
<proteinExistence type="predicted"/>
<reference evidence="1 2" key="1">
    <citation type="submission" date="2019-06" db="EMBL/GenBank/DDBJ databases">
        <title>Genome Sequence of the Brown Rot Fungal Pathogen Monilinia laxa.</title>
        <authorList>
            <person name="De Miccolis Angelini R.M."/>
            <person name="Landi L."/>
            <person name="Abate D."/>
            <person name="Pollastro S."/>
            <person name="Romanazzi G."/>
            <person name="Faretra F."/>
        </authorList>
    </citation>
    <scope>NUCLEOTIDE SEQUENCE [LARGE SCALE GENOMIC DNA]</scope>
    <source>
        <strain evidence="1 2">Mlax316</strain>
    </source>
</reference>
<organism evidence="1 2">
    <name type="scientific">Monilinia laxa</name>
    <name type="common">Brown rot fungus</name>
    <name type="synonym">Sclerotinia laxa</name>
    <dbReference type="NCBI Taxonomy" id="61186"/>
    <lineage>
        <taxon>Eukaryota</taxon>
        <taxon>Fungi</taxon>
        <taxon>Dikarya</taxon>
        <taxon>Ascomycota</taxon>
        <taxon>Pezizomycotina</taxon>
        <taxon>Leotiomycetes</taxon>
        <taxon>Helotiales</taxon>
        <taxon>Sclerotiniaceae</taxon>
        <taxon>Monilinia</taxon>
    </lineage>
</organism>
<evidence type="ECO:0000313" key="1">
    <source>
        <dbReference type="EMBL" id="KAB8293227.1"/>
    </source>
</evidence>